<dbReference type="InterPro" id="IPR025380">
    <property type="entry name" value="DUF4369"/>
</dbReference>
<dbReference type="Gene3D" id="3.40.30.10">
    <property type="entry name" value="Glutaredoxin"/>
    <property type="match status" value="1"/>
</dbReference>
<dbReference type="PANTHER" id="PTHR42852">
    <property type="entry name" value="THIOL:DISULFIDE INTERCHANGE PROTEIN DSBE"/>
    <property type="match status" value="1"/>
</dbReference>
<dbReference type="CDD" id="cd02966">
    <property type="entry name" value="TlpA_like_family"/>
    <property type="match status" value="1"/>
</dbReference>
<dbReference type="PANTHER" id="PTHR42852:SF13">
    <property type="entry name" value="PROTEIN DIPZ"/>
    <property type="match status" value="1"/>
</dbReference>
<evidence type="ECO:0000259" key="2">
    <source>
        <dbReference type="PROSITE" id="PS51352"/>
    </source>
</evidence>
<keyword evidence="1" id="KW-0175">Coiled coil</keyword>
<accession>A0A1I6YP97</accession>
<dbReference type="AlphaFoldDB" id="A0A1I6YP97"/>
<proteinExistence type="predicted"/>
<dbReference type="InterPro" id="IPR036249">
    <property type="entry name" value="Thioredoxin-like_sf"/>
</dbReference>
<dbReference type="InterPro" id="IPR000866">
    <property type="entry name" value="AhpC/TSA"/>
</dbReference>
<name>A0A1I6YP97_9FLAO</name>
<evidence type="ECO:0000256" key="1">
    <source>
        <dbReference type="SAM" id="Coils"/>
    </source>
</evidence>
<keyword evidence="4" id="KW-1185">Reference proteome</keyword>
<dbReference type="EMBL" id="FPAS01000001">
    <property type="protein sequence ID" value="SFT52263.1"/>
    <property type="molecule type" value="Genomic_DNA"/>
</dbReference>
<evidence type="ECO:0000313" key="4">
    <source>
        <dbReference type="Proteomes" id="UP000236454"/>
    </source>
</evidence>
<dbReference type="Pfam" id="PF14289">
    <property type="entry name" value="DUF4369"/>
    <property type="match status" value="1"/>
</dbReference>
<dbReference type="Pfam" id="PF00578">
    <property type="entry name" value="AhpC-TSA"/>
    <property type="match status" value="1"/>
</dbReference>
<feature type="domain" description="Thioredoxin" evidence="2">
    <location>
        <begin position="345"/>
        <end position="506"/>
    </location>
</feature>
<dbReference type="GO" id="GO:0016491">
    <property type="term" value="F:oxidoreductase activity"/>
    <property type="evidence" value="ECO:0007669"/>
    <property type="project" value="InterPro"/>
</dbReference>
<dbReference type="Proteomes" id="UP000236454">
    <property type="component" value="Unassembled WGS sequence"/>
</dbReference>
<dbReference type="SUPFAM" id="SSF52833">
    <property type="entry name" value="Thioredoxin-like"/>
    <property type="match status" value="1"/>
</dbReference>
<protein>
    <recommendedName>
        <fullName evidence="2">Thioredoxin domain-containing protein</fullName>
    </recommendedName>
</protein>
<sequence>MPRLNCNFKIFKFYNMKRLLLILTLLMGYILPGQAQMMKFKLNGIEDTTVFLVRYEGSSMYYADTAQIKNGAFSFDGSKQEPGMYTFSIKGARYFDFIFNNEEVHIEAGTSNLSETMNIKKSEENKVFYDYQDFFSEKRKQANILNEQLKGLAEDNEAGKKAIADQQAAITKEVVDYQKSIVENHQDLLVSKIIKMAMDIEIPEAPKDEEGNPIDPTFTYYYELNHFFDNVDFTDDRLARVPLIQSKIEYFFSKKHMVQNPDTIVKYMAPYINQVDPSSTMYKLLVFRTTLHFQRSKVMGMDKGYHHMILNYWCPKNEKGEHLAYWYPADKMEEACENAAKKAVTDLGSVAPNIILRDTTDVTWKALHDVNAEYTILYFWDPECGHCKKETPKLAKLYNEKMQARNVEVFAVGKATGDDFEKWKAFIEKHDMNFINVGMSQNLYDSVTANPYAFIPRYTTVESLNYQDTYDIYSTPQVFVLDKDKKIVAKQLSIAQLEMFLDQNQGKADAEKLFDVEEEKKRIEEQQKKAEEAQH</sequence>
<evidence type="ECO:0000313" key="3">
    <source>
        <dbReference type="EMBL" id="SFT52263.1"/>
    </source>
</evidence>
<organism evidence="3 4">
    <name type="scientific">Lishizhenia tianjinensis</name>
    <dbReference type="NCBI Taxonomy" id="477690"/>
    <lineage>
        <taxon>Bacteria</taxon>
        <taxon>Pseudomonadati</taxon>
        <taxon>Bacteroidota</taxon>
        <taxon>Flavobacteriia</taxon>
        <taxon>Flavobacteriales</taxon>
        <taxon>Crocinitomicaceae</taxon>
        <taxon>Lishizhenia</taxon>
    </lineage>
</organism>
<gene>
    <name evidence="3" type="ORF">SAMN05216474_1063</name>
</gene>
<reference evidence="3 4" key="1">
    <citation type="submission" date="2016-10" db="EMBL/GenBank/DDBJ databases">
        <authorList>
            <person name="de Groot N.N."/>
        </authorList>
    </citation>
    <scope>NUCLEOTIDE SEQUENCE [LARGE SCALE GENOMIC DNA]</scope>
    <source>
        <strain evidence="3 4">CGMCC 1.7005</strain>
    </source>
</reference>
<dbReference type="InterPro" id="IPR050553">
    <property type="entry name" value="Thioredoxin_ResA/DsbE_sf"/>
</dbReference>
<dbReference type="STRING" id="477690.SAMN05216474_1063"/>
<dbReference type="InterPro" id="IPR013766">
    <property type="entry name" value="Thioredoxin_domain"/>
</dbReference>
<dbReference type="GO" id="GO:0016209">
    <property type="term" value="F:antioxidant activity"/>
    <property type="evidence" value="ECO:0007669"/>
    <property type="project" value="InterPro"/>
</dbReference>
<feature type="coiled-coil region" evidence="1">
    <location>
        <begin position="507"/>
        <end position="534"/>
    </location>
</feature>
<dbReference type="PROSITE" id="PS51352">
    <property type="entry name" value="THIOREDOXIN_2"/>
    <property type="match status" value="1"/>
</dbReference>